<dbReference type="InterPro" id="IPR013651">
    <property type="entry name" value="ATP-grasp_RimK-type"/>
</dbReference>
<dbReference type="InterPro" id="IPR013815">
    <property type="entry name" value="ATP_grasp_subdomain_1"/>
</dbReference>
<organism evidence="2 3">
    <name type="scientific">Candidatus Desulfatifera sulfidica</name>
    <dbReference type="NCBI Taxonomy" id="2841691"/>
    <lineage>
        <taxon>Bacteria</taxon>
        <taxon>Pseudomonadati</taxon>
        <taxon>Thermodesulfobacteriota</taxon>
        <taxon>Desulfobulbia</taxon>
        <taxon>Desulfobulbales</taxon>
        <taxon>Desulfobulbaceae</taxon>
        <taxon>Candidatus Desulfatifera</taxon>
    </lineage>
</organism>
<dbReference type="AlphaFoldDB" id="A0A8J6T9N5"/>
<reference evidence="2 3" key="1">
    <citation type="submission" date="2020-08" db="EMBL/GenBank/DDBJ databases">
        <title>Bridging the membrane lipid divide: bacteria of the FCB group superphylum have the potential to synthesize archaeal ether lipids.</title>
        <authorList>
            <person name="Villanueva L."/>
            <person name="Von Meijenfeldt F.A.B."/>
            <person name="Westbye A.B."/>
            <person name="Yadav S."/>
            <person name="Hopmans E.C."/>
            <person name="Dutilh B.E."/>
            <person name="Sinninghe Damste J.S."/>
        </authorList>
    </citation>
    <scope>NUCLEOTIDE SEQUENCE [LARGE SCALE GENOMIC DNA]</scope>
    <source>
        <strain evidence="2">NIOZ-UU81</strain>
    </source>
</reference>
<feature type="domain" description="ATP-grasp fold RimK-type" evidence="1">
    <location>
        <begin position="72"/>
        <end position="228"/>
    </location>
</feature>
<name>A0A8J6T9N5_9BACT</name>
<dbReference type="Gene3D" id="3.40.50.20">
    <property type="match status" value="1"/>
</dbReference>
<comment type="caution">
    <text evidence="2">The sequence shown here is derived from an EMBL/GenBank/DDBJ whole genome shotgun (WGS) entry which is preliminary data.</text>
</comment>
<evidence type="ECO:0000313" key="2">
    <source>
        <dbReference type="EMBL" id="MBC8208746.1"/>
    </source>
</evidence>
<dbReference type="GO" id="GO:0005524">
    <property type="term" value="F:ATP binding"/>
    <property type="evidence" value="ECO:0007669"/>
    <property type="project" value="InterPro"/>
</dbReference>
<dbReference type="GO" id="GO:0004363">
    <property type="term" value="F:glutathione synthase activity"/>
    <property type="evidence" value="ECO:0007669"/>
    <property type="project" value="TreeGrafter"/>
</dbReference>
<sequence>MPRIITDNNTLYSQYDTLQAGDIIAVRMRLKVGEEHLLLDLEQRGIKIIPSATAQLASRSKAYQARIFSQYMPPCTTVIYSANDLLTTILQYQQEAIGQVVLKQDRKNGGLGIHLFSSIEEVFNLTISNSQIYPFVLQPYLPECRDIRAIFLGDYMEAYERDNPNSFRNNLHCGGLARPHALSPQQKSFCQSVMTRGSFPYAHIDLIIDKQGKHWLSEINLRGGLRGAQIKGAAYQKTVSSIHQHLITTQQT</sequence>
<protein>
    <recommendedName>
        <fullName evidence="1">ATP-grasp fold RimK-type domain-containing protein</fullName>
    </recommendedName>
</protein>
<gene>
    <name evidence="2" type="ORF">H8E79_06230</name>
</gene>
<evidence type="ECO:0000259" key="1">
    <source>
        <dbReference type="Pfam" id="PF08443"/>
    </source>
</evidence>
<dbReference type="PANTHER" id="PTHR21621:SF4">
    <property type="entry name" value="GLUTATHIONE SYNTHETASE"/>
    <property type="match status" value="1"/>
</dbReference>
<dbReference type="PANTHER" id="PTHR21621">
    <property type="entry name" value="RIBOSOMAL PROTEIN S6 MODIFICATION PROTEIN"/>
    <property type="match status" value="1"/>
</dbReference>
<dbReference type="GO" id="GO:0005737">
    <property type="term" value="C:cytoplasm"/>
    <property type="evidence" value="ECO:0007669"/>
    <property type="project" value="TreeGrafter"/>
</dbReference>
<dbReference type="Pfam" id="PF08443">
    <property type="entry name" value="RimK"/>
    <property type="match status" value="1"/>
</dbReference>
<dbReference type="Gene3D" id="3.30.1490.20">
    <property type="entry name" value="ATP-grasp fold, A domain"/>
    <property type="match status" value="1"/>
</dbReference>
<proteinExistence type="predicted"/>
<accession>A0A8J6T9N5</accession>
<dbReference type="SUPFAM" id="SSF56059">
    <property type="entry name" value="Glutathione synthetase ATP-binding domain-like"/>
    <property type="match status" value="1"/>
</dbReference>
<dbReference type="EMBL" id="JACNLK010000052">
    <property type="protein sequence ID" value="MBC8208746.1"/>
    <property type="molecule type" value="Genomic_DNA"/>
</dbReference>
<dbReference type="Gene3D" id="3.30.470.20">
    <property type="entry name" value="ATP-grasp fold, B domain"/>
    <property type="match status" value="1"/>
</dbReference>
<dbReference type="Proteomes" id="UP000599024">
    <property type="component" value="Unassembled WGS sequence"/>
</dbReference>
<evidence type="ECO:0000313" key="3">
    <source>
        <dbReference type="Proteomes" id="UP000599024"/>
    </source>
</evidence>